<organism evidence="2 3">
    <name type="scientific">Streptomyces violaceusniger</name>
    <dbReference type="NCBI Taxonomy" id="68280"/>
    <lineage>
        <taxon>Bacteria</taxon>
        <taxon>Bacillati</taxon>
        <taxon>Actinomycetota</taxon>
        <taxon>Actinomycetes</taxon>
        <taxon>Kitasatosporales</taxon>
        <taxon>Streptomycetaceae</taxon>
        <taxon>Streptomyces</taxon>
        <taxon>Streptomyces violaceusniger group</taxon>
    </lineage>
</organism>
<accession>A0A4D4L136</accession>
<feature type="region of interest" description="Disordered" evidence="1">
    <location>
        <begin position="1"/>
        <end position="49"/>
    </location>
</feature>
<reference evidence="2 3" key="1">
    <citation type="journal article" date="2020" name="Int. J. Syst. Evol. Microbiol.">
        <title>Reclassification of Streptomyces castelarensis and Streptomyces sporoclivatus as later heterotypic synonyms of Streptomyces antimycoticus.</title>
        <authorList>
            <person name="Komaki H."/>
            <person name="Tamura T."/>
        </authorList>
    </citation>
    <scope>NUCLEOTIDE SEQUENCE [LARGE SCALE GENOMIC DNA]</scope>
    <source>
        <strain evidence="2 3">NBRC 13459</strain>
    </source>
</reference>
<proteinExistence type="predicted"/>
<dbReference type="Proteomes" id="UP000301309">
    <property type="component" value="Unassembled WGS sequence"/>
</dbReference>
<feature type="compositionally biased region" description="Basic and acidic residues" evidence="1">
    <location>
        <begin position="1"/>
        <end position="30"/>
    </location>
</feature>
<dbReference type="EMBL" id="BJHW01000001">
    <property type="protein sequence ID" value="GDY54154.1"/>
    <property type="molecule type" value="Genomic_DNA"/>
</dbReference>
<comment type="caution">
    <text evidence="2">The sequence shown here is derived from an EMBL/GenBank/DDBJ whole genome shotgun (WGS) entry which is preliminary data.</text>
</comment>
<evidence type="ECO:0000313" key="2">
    <source>
        <dbReference type="EMBL" id="GDY54154.1"/>
    </source>
</evidence>
<keyword evidence="3" id="KW-1185">Reference proteome</keyword>
<name>A0A4D4L136_STRVO</name>
<dbReference type="AlphaFoldDB" id="A0A4D4L136"/>
<evidence type="ECO:0000256" key="1">
    <source>
        <dbReference type="SAM" id="MobiDB-lite"/>
    </source>
</evidence>
<gene>
    <name evidence="2" type="ORF">SVIO_047770</name>
</gene>
<evidence type="ECO:0000313" key="3">
    <source>
        <dbReference type="Proteomes" id="UP000301309"/>
    </source>
</evidence>
<protein>
    <submittedName>
        <fullName evidence="2">Uncharacterized protein</fullName>
    </submittedName>
</protein>
<sequence length="49" mass="5481">MSRNGARQEPEDMQTKLDEAKAELLERAARVAENSPAGGNRCRAQDRRP</sequence>